<dbReference type="Pfam" id="PF00028">
    <property type="entry name" value="Cadherin"/>
    <property type="match status" value="2"/>
</dbReference>
<dbReference type="InterPro" id="IPR011050">
    <property type="entry name" value="Pectin_lyase_fold/virulence"/>
</dbReference>
<evidence type="ECO:0000256" key="1">
    <source>
        <dbReference type="ARBA" id="ARBA00004370"/>
    </source>
</evidence>
<organism evidence="14 15">
    <name type="scientific">Lingula anatina</name>
    <name type="common">Brachiopod</name>
    <name type="synonym">Lingula unguis</name>
    <dbReference type="NCBI Taxonomy" id="7574"/>
    <lineage>
        <taxon>Eukaryota</taxon>
        <taxon>Metazoa</taxon>
        <taxon>Spiralia</taxon>
        <taxon>Lophotrochozoa</taxon>
        <taxon>Brachiopoda</taxon>
        <taxon>Linguliformea</taxon>
        <taxon>Lingulata</taxon>
        <taxon>Lingulida</taxon>
        <taxon>Linguloidea</taxon>
        <taxon>Lingulidae</taxon>
        <taxon>Lingula</taxon>
    </lineage>
</organism>
<keyword evidence="10" id="KW-0812">Transmembrane</keyword>
<dbReference type="Proteomes" id="UP000085678">
    <property type="component" value="Unplaced"/>
</dbReference>
<evidence type="ECO:0000259" key="11">
    <source>
        <dbReference type="PROSITE" id="PS50026"/>
    </source>
</evidence>
<feature type="disulfide bond" evidence="8">
    <location>
        <begin position="2878"/>
        <end position="2887"/>
    </location>
</feature>
<dbReference type="InterPro" id="IPR051216">
    <property type="entry name" value="Teneurin"/>
</dbReference>
<dbReference type="SMART" id="SM00181">
    <property type="entry name" value="EGF"/>
    <property type="match status" value="12"/>
</dbReference>
<feature type="disulfide bond" evidence="8">
    <location>
        <begin position="2946"/>
        <end position="2955"/>
    </location>
</feature>
<evidence type="ECO:0000313" key="15">
    <source>
        <dbReference type="RefSeq" id="XP_023933231.1"/>
    </source>
</evidence>
<dbReference type="GO" id="GO:0008061">
    <property type="term" value="F:chitin binding"/>
    <property type="evidence" value="ECO:0007669"/>
    <property type="project" value="InterPro"/>
</dbReference>
<keyword evidence="3" id="KW-0677">Repeat</keyword>
<dbReference type="InterPro" id="IPR000742">
    <property type="entry name" value="EGF"/>
</dbReference>
<comment type="caution">
    <text evidence="8">Lacks conserved residue(s) required for the propagation of feature annotation.</text>
</comment>
<accession>A0A2R2MSJ2</accession>
<feature type="domain" description="Cadherin" evidence="12">
    <location>
        <begin position="3097"/>
        <end position="3184"/>
    </location>
</feature>
<feature type="domain" description="VWFD" evidence="13">
    <location>
        <begin position="2334"/>
        <end position="2535"/>
    </location>
</feature>
<dbReference type="Gene3D" id="2.60.40.60">
    <property type="entry name" value="Cadherins"/>
    <property type="match status" value="2"/>
</dbReference>
<dbReference type="SMART" id="SM00710">
    <property type="entry name" value="PbH1"/>
    <property type="match status" value="8"/>
</dbReference>
<feature type="domain" description="EGF-like" evidence="11">
    <location>
        <begin position="2711"/>
        <end position="2745"/>
    </location>
</feature>
<feature type="transmembrane region" description="Helical" evidence="10">
    <location>
        <begin position="3260"/>
        <end position="3282"/>
    </location>
</feature>
<dbReference type="Pfam" id="PF25024">
    <property type="entry name" value="EGF_TEN"/>
    <property type="match status" value="1"/>
</dbReference>
<evidence type="ECO:0000256" key="6">
    <source>
        <dbReference type="ARBA" id="ARBA00023157"/>
    </source>
</evidence>
<dbReference type="PANTHER" id="PTHR11219:SF70">
    <property type="entry name" value="EGF-LIKE DOMAIN-CONTAINING PROTEIN"/>
    <property type="match status" value="1"/>
</dbReference>
<dbReference type="GO" id="GO:0005886">
    <property type="term" value="C:plasma membrane"/>
    <property type="evidence" value="ECO:0007669"/>
    <property type="project" value="InterPro"/>
</dbReference>
<protein>
    <submittedName>
        <fullName evidence="15">Uncharacterized protein LOC106153054</fullName>
    </submittedName>
</protein>
<gene>
    <name evidence="15" type="primary">LOC106153054</name>
</gene>
<feature type="domain" description="EGF-like" evidence="11">
    <location>
        <begin position="2779"/>
        <end position="2813"/>
    </location>
</feature>
<keyword evidence="5 10" id="KW-0472">Membrane</keyword>
<dbReference type="InterPro" id="IPR016187">
    <property type="entry name" value="CTDL_fold"/>
</dbReference>
<keyword evidence="14" id="KW-1185">Reference proteome</keyword>
<dbReference type="STRING" id="7574.A0A2R2MSJ2"/>
<feature type="domain" description="EGF-like" evidence="11">
    <location>
        <begin position="2814"/>
        <end position="2854"/>
    </location>
</feature>
<keyword evidence="4 7" id="KW-0106">Calcium</keyword>
<dbReference type="PROSITE" id="PS01186">
    <property type="entry name" value="EGF_2"/>
    <property type="match status" value="6"/>
</dbReference>
<evidence type="ECO:0000256" key="5">
    <source>
        <dbReference type="ARBA" id="ARBA00023136"/>
    </source>
</evidence>
<dbReference type="RefSeq" id="XP_023933231.1">
    <property type="nucleotide sequence ID" value="XM_024077463.1"/>
</dbReference>
<evidence type="ECO:0000256" key="4">
    <source>
        <dbReference type="ARBA" id="ARBA00022837"/>
    </source>
</evidence>
<feature type="domain" description="Cadherin" evidence="12">
    <location>
        <begin position="2969"/>
        <end position="3080"/>
    </location>
</feature>
<dbReference type="PROSITE" id="PS00022">
    <property type="entry name" value="EGF_1"/>
    <property type="match status" value="7"/>
</dbReference>
<dbReference type="InterPro" id="IPR012334">
    <property type="entry name" value="Pectin_lyas_fold"/>
</dbReference>
<dbReference type="KEGG" id="lak:106153054"/>
<dbReference type="SUPFAM" id="SSF51126">
    <property type="entry name" value="Pectin lyase-like"/>
    <property type="match status" value="2"/>
</dbReference>
<dbReference type="InParanoid" id="A0A2R2MSJ2"/>
<dbReference type="OrthoDB" id="439917at2759"/>
<dbReference type="InterPro" id="IPR001846">
    <property type="entry name" value="VWF_type-D"/>
</dbReference>
<sequence>MTARSSSIKHAVLQFAGYLDSGSSSKGPSLQVDFNRHNISNVAILTSGGGIRQLYVDGTERSMSNMVMADIDNNAFETYTLSAFLRDSSMKDISSHAVLLQSSLSWTTTTYFTPYKHDCGTSHLANEGDMLPFVSYLHGPCGTFTTRPGLKLRVFIIYSNYLDYQLLLTDTVKNWTVGLNSTDSVFTTSTNTVQFLKAWRKRCSGCSVYIYAVVMAVEDELPPYKPCLQLENVLISGSNTAVYGQYEGYTNGIRTDRRHPDYPDVGQVGVDIKDSVTVGNYRLMYVRLYSVSHVPLVNELLPSFAISIKNTTLDSNDYGINIYNYRGSKEQLTIDGCKISSTRNTLFEYHVRDDNPKNVNIWFQNNEITDNKGNILDISGGTLEMTVSGNVIMGNGYSSGSVIRYSGYEKIIHFVNNDISRNNYNNIIYMNMDKTTYDNNAPTVVLAGNIMINNTYSSDTNRRQPARPPSSAALVINGYGDYPVQNNTLYNPGLQAELYIVIRSTKWKAAFDARFNFWGCDNTTCVRRRVYDAHNDMYLPEVRTLPFVSSSNEMVYIPDVTEGIPQGNVLGGWLNHSIILTAKDSPYYLKEDWTILHDVEVVIEAGVWVMPSRDKGILVLGKLIAKGDKEKKIVFGCRYLSAACNQWQGIVFASDRLISEIIHADFYHAGYKSGYYGSTIQTVKSSIVVIKSRIFGSAFNGIELVMPKGENIIKNNDFIDNGGVGVNVITVQTRSQALDTSVQYESVGWPGVLYGLDNICDTNTKTLRIDTDSILYFSNRDNFFNRYNCTKVIISTRGITALQILQFSIRFNYLLEIFEGNSPLTSKRILHVDQNDHPIPYDIPINSTSVTVRLVNSYRDWKYYGTQSIVFGVKVGEELPIPKETLTRREIQGNVFSNNGLGGVNITTVGEKNIDFAITKNIFRSNGQSTSFRAEHWKAAIRLNIAGSCSVTIANSYLVGNHGGILARTHSRSNNINIWSNQIVRTTQQESILVVVVEDGPHTQQCSIDGNVIQHGQGDRYSNVIHLEGVSGTVTNNYVYNNTGLHVMWWTTPANRNTSEVTTDNVIYYNIARDANNMAAIVAGGTSSFLHSNYFNNPTFKFEMTSEGASTAVNASSNYWGPPGHAQRIRDNDTGFPFPHVIKQPILDSKADFLNGPKVTPAYFPRQLPELLNDTFLPDTRDCSRFYEFTARGTIPRVCPRGLVWNPEVKACDVQGCLPVKQLGLCPLGWLQNDSLCYLYVGGVQSFSDAVGSCKKEYSALFSPQGEKEIDFVAAVLKSRAIGRQSYGIWTGNKDWPSGKCSLFNITAVDGSGGTYLEECSHLAPFICKRTAGSKCLNGCSYNGRCGYNRLCMCNRGWEGKDCSVYHCRDRNKCGQYGTCVGPNQCRCQPGWQGRACSVSYCPVYSTCRSCTEQPGCGWCDHKQRCLPGHESQPWRGQCGTWFYHDCFSVDTYMGCSRQIEYIGCEYRQCNSTIRYANDELCHRCRDVEACFSDDMSYGCRYWDMGKCPHGLVRPDYHHGNRASDTTLHSHVVAINPSKAELYVCPLPSKPGQAIIVSRDRIMYPRHRNFSIVSRQAGGIMHNVHSTKETGTYKYFATATAKLEDIIRYANFNQTVPVHYLMDDRTIDHVPEAEVLQNALVQQGKAVNGSTVREIEATQRVYKCLGHWYDVDQRLIASQYIILLKNVVVGVQVGDVIVGTVSHGFLEDVEDIVEEAGAKIYHGQLKTCGNAMSLVSIKTPPADISQTMYCHGGEHNDKSLHIAQPVTEQAGTPDKGDVIPGRASGSFLGRVISLFEKGDYILLECIPVHDISDSGIYTNAPYTAFHPGKRLITTLSTGSVFTTVKRRATLQAPSKYKHQVELEMAISVAARLELHLQSTLPKARKMGVRLDTKFEYTLNGSYEAFSGPNDIKVHRPVLGSTPLGVHCLDLSPDLCLPVNINIAEIKYGFIAETQGTGVLWRHSKGSIMEKLGGSWRNGAEVVHFPRDAVTNVSNTVQNNDGIENVNIKVDIETKLKVTIPSISDIITSSLYRPRDILDFLSEILDTGAIPENTIAFGYEPTVVITDILSIDTCSKTCFGRGGDHLLVHRAGTGDSRGVLKLRFGTSWKISSGREEGRLPGITAHCKPASTSTMCPTDSNSCSCTDGSNSTMFKGVCQCELCPDGIFKRVITGDILQPTCPCFCADNKAREMNSDGSCPCDCQCPNGNSGFIKQDGSCNCPCQCKNCQFALQKYDGTCECPNDICPVCDSAYEPVWEDCRCVCREKTQCGLYPACVRGRRGEQCDQPDCEPCSLQTDSGLLECFGNGVCTPDSHFCRSRCVCTRFWTGRCCNVRVGRTMGGDPHLSTLDGVEYDYHGIGEFWYCISPANDFGVQVRFFGYKLASLVGAIAVKVGQSVVTITTPDQATAMSLPIIRIDGSQQSLELNNTRLELSNGTAIVDIVDVRNISAGAVMMITFQYSSGASITVGVHFSSTMGRLFLNIDLTPTASFLGDTSGLCGLMDDNEGNDLTMANGTLAEDAVQFADSWRVNVSSLSSGGWSWNRSNFHVDDVMDPSYTDPSLYSPSYSIANVSQSEIEVAKMACNSKGLEGVLLQQCVFDIAVTKDEAFANLERYQTGCPGHCNGKGRCVNGSCECNDKWSGPDCSVGFCGACANGVCDSGFCACNVGWEGSTCEEKAVCLDVNNCTDEEHGVCDKTNKCRCAAGYIGVDCSIAATCSNVSDCSGHGVCVDYDVCKCDNGWAGPNCTVFSCESLAACSGHGQCVGYDLCRCDSGWQGNGCALPDCSSNNDCSLHGVCTSPGMCTCYDGYHGDNCSEVINCTVLNGCNGHGICVFIEGNENHTMCKCYDGYSGATCATVSCSSVNNCSGNGVCLEPNLCDCEQGFSGSDCSNFSCEALSYCSDNGQCVSFDTCQCLTGWLGARCDQPVCANVSDCSGHGTCVSANQCECFDEYEGDNCSVHIGPNIHSPSFAHEWYNASILENTVQGSAIIFQNNITNVSAIDADAGRNGELSYSMYGSNGAGFFSVDNQGHILIITTLDFENLAQKEFIMTVVATDKGGPPKSASAKVSITVLDVNDNAPEFQLLIFPDILLDVSGALGRIIGTFVAADVDSGSNGRVHYSLTGDKNPNDTFAVDQDTGQLTVMRYPAQSRYEVFIVAEDGGEPPRSAILPVVITVYRHVAETPSGALTSTSTSSLPGFSETDQETMSTNMDGIYNLSAAFYGSTKTLSEEHGGMTTTKPAVTTPANGTVGRATFKAWYQTMGFQAGVGVVGALLVLGLLVFMIQRCLWHQKRKVRVNAVKYVGETQECTPSVSSLRSHWEVQELDKKHRLPPNAKPDGNTTYLSRIPGYDSAVKDHTEDVNICSPPPVQHQFSFSFRPSQPRKVLPPLKGRNIQPIGQEFELPEKK</sequence>
<feature type="domain" description="EGF-like" evidence="11">
    <location>
        <begin position="2855"/>
        <end position="2888"/>
    </location>
</feature>
<evidence type="ECO:0000256" key="9">
    <source>
        <dbReference type="SAM" id="MobiDB-lite"/>
    </source>
</evidence>
<proteinExistence type="predicted"/>
<dbReference type="InterPro" id="IPR036508">
    <property type="entry name" value="Chitin-bd_dom_sf"/>
</dbReference>
<feature type="domain" description="EGF-like" evidence="11">
    <location>
        <begin position="2922"/>
        <end position="2956"/>
    </location>
</feature>
<dbReference type="InterPro" id="IPR020894">
    <property type="entry name" value="Cadherin_CS"/>
</dbReference>
<dbReference type="InterPro" id="IPR015919">
    <property type="entry name" value="Cadherin-like_sf"/>
</dbReference>
<dbReference type="SMART" id="SM00216">
    <property type="entry name" value="VWD"/>
    <property type="match status" value="1"/>
</dbReference>
<dbReference type="InterPro" id="IPR006626">
    <property type="entry name" value="PbH1"/>
</dbReference>
<evidence type="ECO:0000259" key="13">
    <source>
        <dbReference type="PROSITE" id="PS51233"/>
    </source>
</evidence>
<dbReference type="Gene3D" id="2.160.20.10">
    <property type="entry name" value="Single-stranded right-handed beta-helix, Pectin lyase-like"/>
    <property type="match status" value="1"/>
</dbReference>
<dbReference type="PROSITE" id="PS51233">
    <property type="entry name" value="VWFD"/>
    <property type="match status" value="1"/>
</dbReference>
<dbReference type="InterPro" id="IPR002126">
    <property type="entry name" value="Cadherin-like_dom"/>
</dbReference>
<evidence type="ECO:0000256" key="7">
    <source>
        <dbReference type="PROSITE-ProRule" id="PRU00043"/>
    </source>
</evidence>
<feature type="domain" description="EGF-like" evidence="11">
    <location>
        <begin position="1364"/>
        <end position="1398"/>
    </location>
</feature>
<reference evidence="15" key="1">
    <citation type="submission" date="2025-08" db="UniProtKB">
        <authorList>
            <consortium name="RefSeq"/>
        </authorList>
    </citation>
    <scope>IDENTIFICATION</scope>
    <source>
        <tissue evidence="15">Gonads</tissue>
    </source>
</reference>
<dbReference type="InterPro" id="IPR001304">
    <property type="entry name" value="C-type_lectin-like"/>
</dbReference>
<evidence type="ECO:0000256" key="3">
    <source>
        <dbReference type="ARBA" id="ARBA00022737"/>
    </source>
</evidence>
<dbReference type="PROSITE" id="PS50026">
    <property type="entry name" value="EGF_3"/>
    <property type="match status" value="6"/>
</dbReference>
<evidence type="ECO:0000259" key="12">
    <source>
        <dbReference type="PROSITE" id="PS50268"/>
    </source>
</evidence>
<keyword evidence="10" id="KW-1133">Transmembrane helix</keyword>
<evidence type="ECO:0000256" key="10">
    <source>
        <dbReference type="SAM" id="Phobius"/>
    </source>
</evidence>
<feature type="disulfide bond" evidence="8">
    <location>
        <begin position="2803"/>
        <end position="2812"/>
    </location>
</feature>
<dbReference type="Gene3D" id="2.10.25.10">
    <property type="entry name" value="Laminin"/>
    <property type="match status" value="7"/>
</dbReference>
<dbReference type="PROSITE" id="PS00232">
    <property type="entry name" value="CADHERIN_1"/>
    <property type="match status" value="1"/>
</dbReference>
<comment type="subcellular location">
    <subcellularLocation>
        <location evidence="1">Membrane</location>
    </subcellularLocation>
</comment>
<evidence type="ECO:0000256" key="2">
    <source>
        <dbReference type="ARBA" id="ARBA00022536"/>
    </source>
</evidence>
<feature type="region of interest" description="Disordered" evidence="9">
    <location>
        <begin position="3382"/>
        <end position="3405"/>
    </location>
</feature>
<keyword evidence="6 8" id="KW-1015">Disulfide bond</keyword>
<dbReference type="GeneID" id="106153054"/>
<dbReference type="CDD" id="cd11304">
    <property type="entry name" value="Cadherin_repeat"/>
    <property type="match status" value="2"/>
</dbReference>
<feature type="disulfide bond" evidence="8">
    <location>
        <begin position="2844"/>
        <end position="2853"/>
    </location>
</feature>
<dbReference type="SUPFAM" id="SSF56436">
    <property type="entry name" value="C-type lectin-like"/>
    <property type="match status" value="1"/>
</dbReference>
<dbReference type="Pfam" id="PF23106">
    <property type="entry name" value="EGF_Teneurin"/>
    <property type="match status" value="1"/>
</dbReference>
<dbReference type="CDD" id="cd00054">
    <property type="entry name" value="EGF_CA"/>
    <property type="match status" value="1"/>
</dbReference>
<dbReference type="GO" id="GO:0008045">
    <property type="term" value="P:motor neuron axon guidance"/>
    <property type="evidence" value="ECO:0007669"/>
    <property type="project" value="TreeGrafter"/>
</dbReference>
<dbReference type="SUPFAM" id="SSF49313">
    <property type="entry name" value="Cadherin-like"/>
    <property type="match status" value="2"/>
</dbReference>
<dbReference type="SMART" id="SM00034">
    <property type="entry name" value="CLECT"/>
    <property type="match status" value="1"/>
</dbReference>
<dbReference type="FunFam" id="2.60.40.60:FF:000104">
    <property type="entry name" value="cadherin-23 isoform X1"/>
    <property type="match status" value="1"/>
</dbReference>
<evidence type="ECO:0000313" key="14">
    <source>
        <dbReference type="Proteomes" id="UP000085678"/>
    </source>
</evidence>
<dbReference type="SUPFAM" id="SSF57625">
    <property type="entry name" value="Invertebrate chitin-binding proteins"/>
    <property type="match status" value="1"/>
</dbReference>
<evidence type="ECO:0000256" key="8">
    <source>
        <dbReference type="PROSITE-ProRule" id="PRU00076"/>
    </source>
</evidence>
<feature type="disulfide bond" evidence="8">
    <location>
        <begin position="2735"/>
        <end position="2744"/>
    </location>
</feature>
<name>A0A2R2MSJ2_LINAN</name>
<dbReference type="PRINTS" id="PR00205">
    <property type="entry name" value="CADHERIN"/>
</dbReference>
<feature type="disulfide bond" evidence="8">
    <location>
        <begin position="1388"/>
        <end position="1397"/>
    </location>
</feature>
<keyword evidence="2 8" id="KW-0245">EGF-like domain</keyword>
<dbReference type="GO" id="GO:0007156">
    <property type="term" value="P:homophilic cell adhesion via plasma membrane adhesion molecules"/>
    <property type="evidence" value="ECO:0007669"/>
    <property type="project" value="InterPro"/>
</dbReference>
<dbReference type="GO" id="GO:0005509">
    <property type="term" value="F:calcium ion binding"/>
    <property type="evidence" value="ECO:0007669"/>
    <property type="project" value="UniProtKB-UniRule"/>
</dbReference>
<dbReference type="PROSITE" id="PS50268">
    <property type="entry name" value="CADHERIN_2"/>
    <property type="match status" value="2"/>
</dbReference>
<dbReference type="SMART" id="SM00112">
    <property type="entry name" value="CA"/>
    <property type="match status" value="2"/>
</dbReference>
<dbReference type="PANTHER" id="PTHR11219">
    <property type="entry name" value="TENEURIN AND N-ACETYLGLUCOSAMINE-1-PHOSPHODIESTER ALPHA-N-ACETYLGLUCOSAMINIDASE"/>
    <property type="match status" value="1"/>
</dbReference>